<dbReference type="InterPro" id="IPR000858">
    <property type="entry name" value="S_locus_glycoprot_dom"/>
</dbReference>
<dbReference type="AlphaFoldDB" id="A0A6D2KF07"/>
<keyword evidence="4" id="KW-0472">Membrane</keyword>
<dbReference type="Pfam" id="PF01453">
    <property type="entry name" value="B_lectin"/>
    <property type="match status" value="1"/>
</dbReference>
<comment type="caution">
    <text evidence="6">The sequence shown here is derived from an EMBL/GenBank/DDBJ whole genome shotgun (WGS) entry which is preliminary data.</text>
</comment>
<dbReference type="PANTHER" id="PTHR32444:SF247">
    <property type="entry name" value="OS01G0958200 PROTEIN"/>
    <property type="match status" value="1"/>
</dbReference>
<dbReference type="CDD" id="cd00028">
    <property type="entry name" value="B_lectin"/>
    <property type="match status" value="1"/>
</dbReference>
<gene>
    <name evidence="6" type="ORF">MERR_LOCUS37655</name>
</gene>
<reference evidence="6" key="1">
    <citation type="submission" date="2020-01" db="EMBL/GenBank/DDBJ databases">
        <authorList>
            <person name="Mishra B."/>
        </authorList>
    </citation>
    <scope>NUCLEOTIDE SEQUENCE [LARGE SCALE GENOMIC DNA]</scope>
</reference>
<dbReference type="Pfam" id="PF00954">
    <property type="entry name" value="S_locus_glycop"/>
    <property type="match status" value="1"/>
</dbReference>
<evidence type="ECO:0000256" key="2">
    <source>
        <dbReference type="ARBA" id="ARBA00023157"/>
    </source>
</evidence>
<accession>A0A6D2KF07</accession>
<evidence type="ECO:0000256" key="4">
    <source>
        <dbReference type="SAM" id="Phobius"/>
    </source>
</evidence>
<keyword evidence="4" id="KW-1133">Transmembrane helix</keyword>
<name>A0A6D2KF07_9BRAS</name>
<dbReference type="Gene3D" id="2.90.10.30">
    <property type="match status" value="2"/>
</dbReference>
<sequence>MDSHYKMNMFLIISIYGFLMMFLPLQISCSTDTISTNQSLSGDQTLVSSGGVFELGLFLPGNSRSLYLGIWYNRTRMSFHGLIIWSSAGFDSPSGVDVQMVLLDNGNLVLRDGNNSILWQSFDNPSDTWLPGAKIRLANTDLETRGMFLTSWNALDDPSLGRYSLRFDHDGKENSLVIFTNGTKPYWSSGAWDDRLRIFRQVRFNGNLSFEFNLSESYVTYSVRNQNLFRFVMDVSGQLMAYSWLEKQKIWESSWSAPEELCMIYGYCGSFGICHDNSSCTCAPSFRRPLLQGSNDSSAGCISEFSVDENQCGEKDDKFLPLENMKLASDPEERDP</sequence>
<dbReference type="Proteomes" id="UP000467841">
    <property type="component" value="Unassembled WGS sequence"/>
</dbReference>
<organism evidence="6 7">
    <name type="scientific">Microthlaspi erraticum</name>
    <dbReference type="NCBI Taxonomy" id="1685480"/>
    <lineage>
        <taxon>Eukaryota</taxon>
        <taxon>Viridiplantae</taxon>
        <taxon>Streptophyta</taxon>
        <taxon>Embryophyta</taxon>
        <taxon>Tracheophyta</taxon>
        <taxon>Spermatophyta</taxon>
        <taxon>Magnoliopsida</taxon>
        <taxon>eudicotyledons</taxon>
        <taxon>Gunneridae</taxon>
        <taxon>Pentapetalae</taxon>
        <taxon>rosids</taxon>
        <taxon>malvids</taxon>
        <taxon>Brassicales</taxon>
        <taxon>Brassicaceae</taxon>
        <taxon>Coluteocarpeae</taxon>
        <taxon>Microthlaspi</taxon>
    </lineage>
</organism>
<dbReference type="SUPFAM" id="SSF51110">
    <property type="entry name" value="alpha-D-mannose-specific plant lectins"/>
    <property type="match status" value="1"/>
</dbReference>
<proteinExistence type="predicted"/>
<evidence type="ECO:0000256" key="3">
    <source>
        <dbReference type="ARBA" id="ARBA00023180"/>
    </source>
</evidence>
<dbReference type="EMBL" id="CACVBM020001450">
    <property type="protein sequence ID" value="CAA7050420.1"/>
    <property type="molecule type" value="Genomic_DNA"/>
</dbReference>
<keyword evidence="1" id="KW-0732">Signal</keyword>
<dbReference type="InterPro" id="IPR036426">
    <property type="entry name" value="Bulb-type_lectin_dom_sf"/>
</dbReference>
<evidence type="ECO:0000256" key="1">
    <source>
        <dbReference type="ARBA" id="ARBA00022729"/>
    </source>
</evidence>
<evidence type="ECO:0000259" key="5">
    <source>
        <dbReference type="PROSITE" id="PS50927"/>
    </source>
</evidence>
<keyword evidence="2" id="KW-1015">Disulfide bond</keyword>
<feature type="transmembrane region" description="Helical" evidence="4">
    <location>
        <begin position="7"/>
        <end position="27"/>
    </location>
</feature>
<keyword evidence="4" id="KW-0812">Transmembrane</keyword>
<dbReference type="GO" id="GO:0048544">
    <property type="term" value="P:recognition of pollen"/>
    <property type="evidence" value="ECO:0007669"/>
    <property type="project" value="InterPro"/>
</dbReference>
<dbReference type="PANTHER" id="PTHR32444">
    <property type="entry name" value="BULB-TYPE LECTIN DOMAIN-CONTAINING PROTEIN"/>
    <property type="match status" value="1"/>
</dbReference>
<protein>
    <recommendedName>
        <fullName evidence="5">Bulb-type lectin domain-containing protein</fullName>
    </recommendedName>
</protein>
<dbReference type="SMART" id="SM00108">
    <property type="entry name" value="B_lectin"/>
    <property type="match status" value="1"/>
</dbReference>
<keyword evidence="3" id="KW-0325">Glycoprotein</keyword>
<keyword evidence="7" id="KW-1185">Reference proteome</keyword>
<dbReference type="InterPro" id="IPR001480">
    <property type="entry name" value="Bulb-type_lectin_dom"/>
</dbReference>
<dbReference type="OrthoDB" id="643280at2759"/>
<evidence type="ECO:0000313" key="6">
    <source>
        <dbReference type="EMBL" id="CAA7050420.1"/>
    </source>
</evidence>
<dbReference type="PROSITE" id="PS50927">
    <property type="entry name" value="BULB_LECTIN"/>
    <property type="match status" value="1"/>
</dbReference>
<evidence type="ECO:0000313" key="7">
    <source>
        <dbReference type="Proteomes" id="UP000467841"/>
    </source>
</evidence>
<feature type="domain" description="Bulb-type lectin" evidence="5">
    <location>
        <begin position="31"/>
        <end position="163"/>
    </location>
</feature>